<dbReference type="Gene3D" id="3.30.160.60">
    <property type="entry name" value="Classic Zinc Finger"/>
    <property type="match status" value="1"/>
</dbReference>
<feature type="domain" description="C2H2-type" evidence="6">
    <location>
        <begin position="382"/>
        <end position="404"/>
    </location>
</feature>
<gene>
    <name evidence="7" type="ORF">D9758_009195</name>
</gene>
<dbReference type="PANTHER" id="PTHR24409">
    <property type="entry name" value="ZINC FINGER PROTEIN 142"/>
    <property type="match status" value="1"/>
</dbReference>
<feature type="region of interest" description="Disordered" evidence="5">
    <location>
        <begin position="176"/>
        <end position="211"/>
    </location>
</feature>
<dbReference type="GO" id="GO:0008270">
    <property type="term" value="F:zinc ion binding"/>
    <property type="evidence" value="ECO:0007669"/>
    <property type="project" value="UniProtKB-KW"/>
</dbReference>
<dbReference type="GO" id="GO:0005634">
    <property type="term" value="C:nucleus"/>
    <property type="evidence" value="ECO:0007669"/>
    <property type="project" value="TreeGrafter"/>
</dbReference>
<dbReference type="PANTHER" id="PTHR24409:SF418">
    <property type="entry name" value="SI:CH73-221F6.1"/>
    <property type="match status" value="1"/>
</dbReference>
<name>A0A8H5FWB8_9AGAR</name>
<feature type="domain" description="C2H2-type" evidence="6">
    <location>
        <begin position="453"/>
        <end position="474"/>
    </location>
</feature>
<reference evidence="7 8" key="1">
    <citation type="journal article" date="2020" name="ISME J.">
        <title>Uncovering the hidden diversity of litter-decomposition mechanisms in mushroom-forming fungi.</title>
        <authorList>
            <person name="Floudas D."/>
            <person name="Bentzer J."/>
            <person name="Ahren D."/>
            <person name="Johansson T."/>
            <person name="Persson P."/>
            <person name="Tunlid A."/>
        </authorList>
    </citation>
    <scope>NUCLEOTIDE SEQUENCE [LARGE SCALE GENOMIC DNA]</scope>
    <source>
        <strain evidence="7 8">CBS 291.85</strain>
    </source>
</reference>
<dbReference type="GO" id="GO:0000981">
    <property type="term" value="F:DNA-binding transcription factor activity, RNA polymerase II-specific"/>
    <property type="evidence" value="ECO:0007669"/>
    <property type="project" value="TreeGrafter"/>
</dbReference>
<evidence type="ECO:0000313" key="8">
    <source>
        <dbReference type="Proteomes" id="UP000559256"/>
    </source>
</evidence>
<keyword evidence="4" id="KW-0862">Zinc</keyword>
<proteinExistence type="predicted"/>
<evidence type="ECO:0000256" key="5">
    <source>
        <dbReference type="SAM" id="MobiDB-lite"/>
    </source>
</evidence>
<keyword evidence="2" id="KW-0677">Repeat</keyword>
<dbReference type="Proteomes" id="UP000559256">
    <property type="component" value="Unassembled WGS sequence"/>
</dbReference>
<dbReference type="OrthoDB" id="6105938at2759"/>
<evidence type="ECO:0000256" key="1">
    <source>
        <dbReference type="ARBA" id="ARBA00022723"/>
    </source>
</evidence>
<dbReference type="EMBL" id="JAACJM010000067">
    <property type="protein sequence ID" value="KAF5352165.1"/>
    <property type="molecule type" value="Genomic_DNA"/>
</dbReference>
<keyword evidence="3" id="KW-0863">Zinc-finger</keyword>
<dbReference type="PROSITE" id="PS00028">
    <property type="entry name" value="ZINC_FINGER_C2H2_1"/>
    <property type="match status" value="3"/>
</dbReference>
<evidence type="ECO:0000256" key="4">
    <source>
        <dbReference type="ARBA" id="ARBA00022833"/>
    </source>
</evidence>
<evidence type="ECO:0000259" key="6">
    <source>
        <dbReference type="PROSITE" id="PS00028"/>
    </source>
</evidence>
<dbReference type="AlphaFoldDB" id="A0A8H5FWB8"/>
<dbReference type="InterPro" id="IPR013087">
    <property type="entry name" value="Znf_C2H2_type"/>
</dbReference>
<accession>A0A8H5FWB8</accession>
<feature type="domain" description="C2H2-type" evidence="6">
    <location>
        <begin position="504"/>
        <end position="525"/>
    </location>
</feature>
<protein>
    <recommendedName>
        <fullName evidence="6">C2H2-type domain-containing protein</fullName>
    </recommendedName>
</protein>
<comment type="caution">
    <text evidence="7">The sequence shown here is derived from an EMBL/GenBank/DDBJ whole genome shotgun (WGS) entry which is preliminary data.</text>
</comment>
<keyword evidence="8" id="KW-1185">Reference proteome</keyword>
<dbReference type="SMART" id="SM00355">
    <property type="entry name" value="ZnF_C2H2"/>
    <property type="match status" value="6"/>
</dbReference>
<feature type="compositionally biased region" description="Low complexity" evidence="5">
    <location>
        <begin position="291"/>
        <end position="305"/>
    </location>
</feature>
<organism evidence="7 8">
    <name type="scientific">Tetrapyrgos nigripes</name>
    <dbReference type="NCBI Taxonomy" id="182062"/>
    <lineage>
        <taxon>Eukaryota</taxon>
        <taxon>Fungi</taxon>
        <taxon>Dikarya</taxon>
        <taxon>Basidiomycota</taxon>
        <taxon>Agaricomycotina</taxon>
        <taxon>Agaricomycetes</taxon>
        <taxon>Agaricomycetidae</taxon>
        <taxon>Agaricales</taxon>
        <taxon>Marasmiineae</taxon>
        <taxon>Marasmiaceae</taxon>
        <taxon>Tetrapyrgos</taxon>
    </lineage>
</organism>
<evidence type="ECO:0000256" key="3">
    <source>
        <dbReference type="ARBA" id="ARBA00022771"/>
    </source>
</evidence>
<feature type="compositionally biased region" description="Basic and acidic residues" evidence="5">
    <location>
        <begin position="251"/>
        <end position="266"/>
    </location>
</feature>
<feature type="compositionally biased region" description="Basic and acidic residues" evidence="5">
    <location>
        <begin position="193"/>
        <end position="205"/>
    </location>
</feature>
<feature type="compositionally biased region" description="Polar residues" evidence="5">
    <location>
        <begin position="267"/>
        <end position="278"/>
    </location>
</feature>
<feature type="compositionally biased region" description="Acidic residues" evidence="5">
    <location>
        <begin position="312"/>
        <end position="326"/>
    </location>
</feature>
<evidence type="ECO:0000256" key="2">
    <source>
        <dbReference type="ARBA" id="ARBA00022737"/>
    </source>
</evidence>
<sequence>MKFRDLRSLEEHFRGTPAQKHPKCPRCQSGFLDVKALEVHFEHKHPKIVCCGVRIYNDGPGLEEHYRNSPERKHPNCNRCGRQFFNWEALSEVSLDAFSPALETRRTDLRLITIIQHLLKHPATVSFGSFGGVDEESEEAEEHYILGDVEYPETISSDPLSGTVEEGLEQHLHPATVSFGSFGGVDEESEEAEEHHILGDIEHPETLSSDPLPSMVEKRLEVHSNHESLPGASGSSNTMPSREGLQTGDRGSLRYKESESISEHLHLTQNPAVSSRSFQLAEDQDFHRTDSGPSDPATSISSSSGYLSFENSDSETLEDDQLEDQSETLRDDSDTLLSVSLPTHPFSTKTTCGVRCDRCAREFSNPDSLKDHWFLSTDHPKCWRCVQGFNDDADLQKHLQHTDHGTIRTSQQYNSEADNVNEPGACGVVNEPWLNAVESTVHHHDANDHDLSCPRCRRQFFGWECLSEHFRSEHPVTVCFQCGAVMYENELEAHFQSSVLHPKCPCCKRGFYNSNALKEHFKTEHYKIECRCGLVIYKEEMQRHFQLSLRHPKCPRCHEGFLDLNLLNKTYINRLSVTVA</sequence>
<keyword evidence="1" id="KW-0479">Metal-binding</keyword>
<dbReference type="GO" id="GO:0000977">
    <property type="term" value="F:RNA polymerase II transcription regulatory region sequence-specific DNA binding"/>
    <property type="evidence" value="ECO:0007669"/>
    <property type="project" value="TreeGrafter"/>
</dbReference>
<feature type="region of interest" description="Disordered" evidence="5">
    <location>
        <begin position="223"/>
        <end position="340"/>
    </location>
</feature>
<evidence type="ECO:0000313" key="7">
    <source>
        <dbReference type="EMBL" id="KAF5352165.1"/>
    </source>
</evidence>